<keyword evidence="2" id="KW-0812">Transmembrane</keyword>
<feature type="compositionally biased region" description="Low complexity" evidence="1">
    <location>
        <begin position="1"/>
        <end position="11"/>
    </location>
</feature>
<name>A0ABU3PYP5_9ACTN</name>
<evidence type="ECO:0000313" key="5">
    <source>
        <dbReference type="Proteomes" id="UP001268542"/>
    </source>
</evidence>
<evidence type="ECO:0000313" key="4">
    <source>
        <dbReference type="EMBL" id="MDT9594301.1"/>
    </source>
</evidence>
<feature type="transmembrane region" description="Helical" evidence="2">
    <location>
        <begin position="27"/>
        <end position="47"/>
    </location>
</feature>
<comment type="caution">
    <text evidence="4">The sequence shown here is derived from an EMBL/GenBank/DDBJ whole genome shotgun (WGS) entry which is preliminary data.</text>
</comment>
<reference evidence="4 5" key="1">
    <citation type="submission" date="2023-08" db="EMBL/GenBank/DDBJ databases">
        <title>Nocardioides seae sp. nov., a bacterium isolated from a soil.</title>
        <authorList>
            <person name="Wang X."/>
        </authorList>
    </citation>
    <scope>NUCLEOTIDE SEQUENCE [LARGE SCALE GENOMIC DNA]</scope>
    <source>
        <strain evidence="4 5">YZH12</strain>
    </source>
</reference>
<gene>
    <name evidence="4" type="ORF">RDV89_14550</name>
</gene>
<keyword evidence="2" id="KW-1133">Transmembrane helix</keyword>
<dbReference type="Pfam" id="PF14258">
    <property type="entry name" value="DUF4350"/>
    <property type="match status" value="1"/>
</dbReference>
<evidence type="ECO:0000256" key="1">
    <source>
        <dbReference type="SAM" id="MobiDB-lite"/>
    </source>
</evidence>
<protein>
    <submittedName>
        <fullName evidence="4">DUF4350 domain-containing protein</fullName>
    </submittedName>
</protein>
<dbReference type="InterPro" id="IPR025646">
    <property type="entry name" value="DUF4350"/>
</dbReference>
<dbReference type="EMBL" id="JAVYII010000006">
    <property type="protein sequence ID" value="MDT9594301.1"/>
    <property type="molecule type" value="Genomic_DNA"/>
</dbReference>
<evidence type="ECO:0000259" key="3">
    <source>
        <dbReference type="Pfam" id="PF14258"/>
    </source>
</evidence>
<organism evidence="4 5">
    <name type="scientific">Nocardioides imazamoxiresistens</name>
    <dbReference type="NCBI Taxonomy" id="3231893"/>
    <lineage>
        <taxon>Bacteria</taxon>
        <taxon>Bacillati</taxon>
        <taxon>Actinomycetota</taxon>
        <taxon>Actinomycetes</taxon>
        <taxon>Propionibacteriales</taxon>
        <taxon>Nocardioidaceae</taxon>
        <taxon>Nocardioides</taxon>
    </lineage>
</organism>
<dbReference type="Proteomes" id="UP001268542">
    <property type="component" value="Unassembled WGS sequence"/>
</dbReference>
<dbReference type="RefSeq" id="WP_315733905.1">
    <property type="nucleotide sequence ID" value="NZ_JAVYII010000006.1"/>
</dbReference>
<sequence>MTATDVTTTTDVPDRTDGRPARPRRRLVVVATLGLAVVVLLVGALLLTPAEGGQGRLDPDDATPEGGRALARVLADQGVEVVVARDAAALDAADVDEGTVVLVSGVDALGPDGARGLRRAGAARVLVDAARLGAGDLFGVDDGGVSFPDGPVAAGCSAGPGADLAGLEVEIDSGRGFRRVDGCFGTEAGDLLAVDGDVVLLGMSDALTNGQVLRADNAAVALRLLGAEDRLVWYVPDAADLQGTDDQVGLEAFLPPWLGPTVALTVVVLLATAWWRGRRFGPLAVEPMPVVVRATETTASRGRLYHRSHDRAHAAHALREATRARVASHLAHPRGTPTHVLVGEVAARTGWPAATVGALIDPQYRVPADDAGLMAFAQQLTDLEREVRRR</sequence>
<keyword evidence="2" id="KW-0472">Membrane</keyword>
<proteinExistence type="predicted"/>
<accession>A0ABU3PYP5</accession>
<feature type="region of interest" description="Disordered" evidence="1">
    <location>
        <begin position="1"/>
        <end position="21"/>
    </location>
</feature>
<keyword evidence="5" id="KW-1185">Reference proteome</keyword>
<feature type="domain" description="DUF4350" evidence="3">
    <location>
        <begin position="59"/>
        <end position="225"/>
    </location>
</feature>
<evidence type="ECO:0000256" key="2">
    <source>
        <dbReference type="SAM" id="Phobius"/>
    </source>
</evidence>